<dbReference type="EC" id="2.6.1.2" evidence="12"/>
<dbReference type="UniPathway" id="UPA00528">
    <property type="reaction ID" value="UER00586"/>
</dbReference>
<comment type="subcellular location">
    <subcellularLocation>
        <location evidence="2">Cytoplasm</location>
    </subcellularLocation>
</comment>
<dbReference type="InterPro" id="IPR015421">
    <property type="entry name" value="PyrdxlP-dep_Trfase_major"/>
</dbReference>
<evidence type="ECO:0000256" key="11">
    <source>
        <dbReference type="ARBA" id="ARBA00025785"/>
    </source>
</evidence>
<dbReference type="Gene3D" id="3.40.640.10">
    <property type="entry name" value="Type I PLP-dependent aspartate aminotransferase-like (Major domain)"/>
    <property type="match status" value="1"/>
</dbReference>
<evidence type="ECO:0000256" key="9">
    <source>
        <dbReference type="ARBA" id="ARBA00022990"/>
    </source>
</evidence>
<keyword evidence="7" id="KW-0808">Transferase</keyword>
<dbReference type="EMBL" id="JAATJU010009100">
    <property type="protein sequence ID" value="KAH0518776.1"/>
    <property type="molecule type" value="Genomic_DNA"/>
</dbReference>
<evidence type="ECO:0000256" key="18">
    <source>
        <dbReference type="ARBA" id="ARBA00082842"/>
    </source>
</evidence>
<feature type="domain" description="Aminotransferase class I/classII large" evidence="19">
    <location>
        <begin position="101"/>
        <end position="467"/>
    </location>
</feature>
<dbReference type="PANTHER" id="PTHR11751:SF308">
    <property type="entry name" value="ALANINE AMINOTRANSFERASE 1"/>
    <property type="match status" value="1"/>
</dbReference>
<evidence type="ECO:0000256" key="10">
    <source>
        <dbReference type="ARBA" id="ARBA00025708"/>
    </source>
</evidence>
<dbReference type="Pfam" id="PF00155">
    <property type="entry name" value="Aminotran_1_2"/>
    <property type="match status" value="1"/>
</dbReference>
<dbReference type="FunFam" id="1.10.287.1970:FF:000001">
    <property type="entry name" value="Alanine aminotransferase 2"/>
    <property type="match status" value="1"/>
</dbReference>
<gene>
    <name evidence="20" type="ORF">LTLLF_114035</name>
</gene>
<comment type="subunit">
    <text evidence="3">Homodimer.</text>
</comment>
<evidence type="ECO:0000256" key="14">
    <source>
        <dbReference type="ARBA" id="ARBA00059280"/>
    </source>
</evidence>
<evidence type="ECO:0000256" key="12">
    <source>
        <dbReference type="ARBA" id="ARBA00026106"/>
    </source>
</evidence>
<evidence type="ECO:0000256" key="1">
    <source>
        <dbReference type="ARBA" id="ARBA00001933"/>
    </source>
</evidence>
<comment type="catalytic activity">
    <reaction evidence="13">
        <text>L-alanine + 2-oxoglutarate = pyruvate + L-glutamate</text>
        <dbReference type="Rhea" id="RHEA:19453"/>
        <dbReference type="ChEBI" id="CHEBI:15361"/>
        <dbReference type="ChEBI" id="CHEBI:16810"/>
        <dbReference type="ChEBI" id="CHEBI:29985"/>
        <dbReference type="ChEBI" id="CHEBI:57972"/>
        <dbReference type="EC" id="2.6.1.2"/>
    </reaction>
</comment>
<comment type="similarity">
    <text evidence="11">Belongs to the class-I pyridoxal-phosphate-dependent aminotransferase family. Alanine aminotransferase subfamily.</text>
</comment>
<comment type="cofactor">
    <cofactor evidence="1">
        <name>pyridoxal 5'-phosphate</name>
        <dbReference type="ChEBI" id="CHEBI:597326"/>
    </cofactor>
</comment>
<comment type="pathway">
    <text evidence="10">Amino-acid degradation; L-alanine degradation via transaminase pathway; pyruvate from L-alanine: step 1/1.</text>
</comment>
<dbReference type="InterPro" id="IPR045088">
    <property type="entry name" value="ALAT1/2-like"/>
</dbReference>
<dbReference type="InterPro" id="IPR015424">
    <property type="entry name" value="PyrdxlP-dep_Trfase"/>
</dbReference>
<dbReference type="GO" id="GO:0004021">
    <property type="term" value="F:L-alanine:2-oxoglutarate aminotransferase activity"/>
    <property type="evidence" value="ECO:0007669"/>
    <property type="project" value="UniProtKB-EC"/>
</dbReference>
<evidence type="ECO:0000256" key="16">
    <source>
        <dbReference type="ARBA" id="ARBA00076222"/>
    </source>
</evidence>
<keyword evidence="6 20" id="KW-0032">Aminotransferase</keyword>
<dbReference type="GO" id="GO:0005615">
    <property type="term" value="C:extracellular space"/>
    <property type="evidence" value="ECO:0007669"/>
    <property type="project" value="UniProtKB-ARBA"/>
</dbReference>
<accession>A0A8J6GXG8</accession>
<evidence type="ECO:0000256" key="3">
    <source>
        <dbReference type="ARBA" id="ARBA00011738"/>
    </source>
</evidence>
<dbReference type="PANTHER" id="PTHR11751">
    <property type="entry name" value="ALANINE AMINOTRANSFERASE"/>
    <property type="match status" value="1"/>
</dbReference>
<dbReference type="SUPFAM" id="SSF53383">
    <property type="entry name" value="PLP-dependent transferases"/>
    <property type="match status" value="1"/>
</dbReference>
<keyword evidence="9" id="KW-0007">Acetylation</keyword>
<evidence type="ECO:0000313" key="20">
    <source>
        <dbReference type="EMBL" id="KAH0518776.1"/>
    </source>
</evidence>
<evidence type="ECO:0000259" key="19">
    <source>
        <dbReference type="Pfam" id="PF00155"/>
    </source>
</evidence>
<dbReference type="CDD" id="cd00609">
    <property type="entry name" value="AAT_like"/>
    <property type="match status" value="1"/>
</dbReference>
<evidence type="ECO:0000313" key="21">
    <source>
        <dbReference type="Proteomes" id="UP000710432"/>
    </source>
</evidence>
<dbReference type="Gene3D" id="1.10.287.1970">
    <property type="match status" value="1"/>
</dbReference>
<reference evidence="20" key="1">
    <citation type="submission" date="2020-03" db="EMBL/GenBank/DDBJ databases">
        <title>Studies in the Genomics of Life Span.</title>
        <authorList>
            <person name="Glass D."/>
        </authorList>
    </citation>
    <scope>NUCLEOTIDE SEQUENCE</scope>
    <source>
        <strain evidence="20">LTLLF</strain>
        <tissue evidence="20">Muscle</tissue>
    </source>
</reference>
<evidence type="ECO:0000256" key="5">
    <source>
        <dbReference type="ARBA" id="ARBA00022553"/>
    </source>
</evidence>
<keyword evidence="5" id="KW-0597">Phosphoprotein</keyword>
<sequence>MASRANDQSQASRNGLKGKVLTLDTMNPCVRRMEYAVRGPIVHRALELEQELRQGVKKPFTEVIHANIGDAQAMGQRPITFFRQVLALCVYPKLMSSPDFPEDVKRRAERILQACGGQSLGAYTISSGIQLIREDVAQYIERRDGGIPADPNNIFLSTGASDAIVTVLKLLVAGEGRARTGVLIPIPQYPLYSAALAELDAVQVDYYLDEERAWSLDIAELRRALCQARDRCCPRVLCVINPGNPTGQVQTRECIEAVIRFAFEEGLFLMADEVYQDNVYAEGSQFHSFKKVLTEMGPPYATQQELASFHSVSKGYMGECGFRGGYVEVVNMDAEVQKQMAKLMSVRLCPPVPGQALLDMVERQEVLAELASKAKLTEQVFNAAPGIRCNPVHGAMYSFPRVQLPPRAVQRAQELGLAPDMFFCLCLLEETGICVIPGSGFGQQEGTYHFRMTILPPIEKLRLLLEKLRHFHAKFTKEYS</sequence>
<dbReference type="Proteomes" id="UP000710432">
    <property type="component" value="Unassembled WGS sequence"/>
</dbReference>
<dbReference type="Gene3D" id="3.90.1150.10">
    <property type="entry name" value="Aspartate Aminotransferase, domain 1"/>
    <property type="match status" value="1"/>
</dbReference>
<keyword evidence="4" id="KW-0963">Cytoplasm</keyword>
<evidence type="ECO:0000256" key="6">
    <source>
        <dbReference type="ARBA" id="ARBA00022576"/>
    </source>
</evidence>
<evidence type="ECO:0000256" key="4">
    <source>
        <dbReference type="ARBA" id="ARBA00022490"/>
    </source>
</evidence>
<evidence type="ECO:0000256" key="13">
    <source>
        <dbReference type="ARBA" id="ARBA00047412"/>
    </source>
</evidence>
<keyword evidence="8" id="KW-0663">Pyridoxal phosphate</keyword>
<proteinExistence type="inferred from homology"/>
<evidence type="ECO:0000256" key="17">
    <source>
        <dbReference type="ARBA" id="ARBA00080231"/>
    </source>
</evidence>
<protein>
    <recommendedName>
        <fullName evidence="15">Alanine aminotransferase 1</fullName>
        <ecNumber evidence="12">2.6.1.2</ecNumber>
    </recommendedName>
    <alternativeName>
        <fullName evidence="17">Glutamate pyruvate transaminase 1</fullName>
    </alternativeName>
    <alternativeName>
        <fullName evidence="16">Glutamic--alanine transaminase 1</fullName>
    </alternativeName>
    <alternativeName>
        <fullName evidence="18">Glutamic--pyruvic transaminase 1</fullName>
    </alternativeName>
</protein>
<organism evidence="20 21">
    <name type="scientific">Microtus ochrogaster</name>
    <name type="common">Prairie vole</name>
    <dbReference type="NCBI Taxonomy" id="79684"/>
    <lineage>
        <taxon>Eukaryota</taxon>
        <taxon>Metazoa</taxon>
        <taxon>Chordata</taxon>
        <taxon>Craniata</taxon>
        <taxon>Vertebrata</taxon>
        <taxon>Euteleostomi</taxon>
        <taxon>Mammalia</taxon>
        <taxon>Eutheria</taxon>
        <taxon>Euarchontoglires</taxon>
        <taxon>Glires</taxon>
        <taxon>Rodentia</taxon>
        <taxon>Myomorpha</taxon>
        <taxon>Muroidea</taxon>
        <taxon>Cricetidae</taxon>
        <taxon>Arvicolinae</taxon>
        <taxon>Microtus</taxon>
    </lineage>
</organism>
<dbReference type="GO" id="GO:0005737">
    <property type="term" value="C:cytoplasm"/>
    <property type="evidence" value="ECO:0007669"/>
    <property type="project" value="UniProtKB-SubCell"/>
</dbReference>
<comment type="caution">
    <text evidence="20">The sequence shown here is derived from an EMBL/GenBank/DDBJ whole genome shotgun (WGS) entry which is preliminary data.</text>
</comment>
<name>A0A8J6GXG8_MICOH</name>
<dbReference type="InterPro" id="IPR015422">
    <property type="entry name" value="PyrdxlP-dep_Trfase_small"/>
</dbReference>
<dbReference type="GO" id="GO:0042853">
    <property type="term" value="P:L-alanine catabolic process"/>
    <property type="evidence" value="ECO:0007669"/>
    <property type="project" value="UniProtKB-UniPathway"/>
</dbReference>
<evidence type="ECO:0000256" key="8">
    <source>
        <dbReference type="ARBA" id="ARBA00022898"/>
    </source>
</evidence>
<evidence type="ECO:0000256" key="2">
    <source>
        <dbReference type="ARBA" id="ARBA00004496"/>
    </source>
</evidence>
<dbReference type="GO" id="GO:0030170">
    <property type="term" value="F:pyridoxal phosphate binding"/>
    <property type="evidence" value="ECO:0007669"/>
    <property type="project" value="InterPro"/>
</dbReference>
<dbReference type="AlphaFoldDB" id="A0A8J6GXG8"/>
<evidence type="ECO:0000256" key="15">
    <source>
        <dbReference type="ARBA" id="ARBA00074120"/>
    </source>
</evidence>
<dbReference type="FunFam" id="3.40.640.10:FF:000236">
    <property type="entry name" value="Alanine aminotransferase 2"/>
    <property type="match status" value="1"/>
</dbReference>
<evidence type="ECO:0000256" key="7">
    <source>
        <dbReference type="ARBA" id="ARBA00022679"/>
    </source>
</evidence>
<comment type="function">
    <text evidence="14">Catalyzes the reversible transamination between alanine and 2-oxoglutarate to form pyruvate and glutamate. Participates in cellular nitrogen metabolism and also in liver gluconeogenesis starting with precursors transported from skeletal muscles.</text>
</comment>
<dbReference type="InterPro" id="IPR004839">
    <property type="entry name" value="Aminotransferase_I/II_large"/>
</dbReference>
<dbReference type="FunFam" id="3.90.1150.10:FF:000010">
    <property type="entry name" value="Alanine aminotransferase 2"/>
    <property type="match status" value="1"/>
</dbReference>